<accession>A0A8H4LIS1</accession>
<dbReference type="Proteomes" id="UP000554235">
    <property type="component" value="Unassembled WGS sequence"/>
</dbReference>
<dbReference type="OrthoDB" id="5290015at2759"/>
<protein>
    <submittedName>
        <fullName evidence="1">Uncharacterized protein</fullName>
    </submittedName>
</protein>
<proteinExistence type="predicted"/>
<dbReference type="AlphaFoldDB" id="A0A8H4LIS1"/>
<reference evidence="1 2" key="1">
    <citation type="submission" date="2020-01" db="EMBL/GenBank/DDBJ databases">
        <title>Identification and distribution of gene clusters putatively required for synthesis of sphingolipid metabolism inhibitors in phylogenetically diverse species of the filamentous fungus Fusarium.</title>
        <authorList>
            <person name="Kim H.-S."/>
            <person name="Busman M."/>
            <person name="Brown D.W."/>
            <person name="Divon H."/>
            <person name="Uhlig S."/>
            <person name="Proctor R.H."/>
        </authorList>
    </citation>
    <scope>NUCLEOTIDE SEQUENCE [LARGE SCALE GENOMIC DNA]</scope>
    <source>
        <strain evidence="1 2">NRRL 20459</strain>
    </source>
</reference>
<dbReference type="EMBL" id="JAADYS010000545">
    <property type="protein sequence ID" value="KAF4468893.1"/>
    <property type="molecule type" value="Genomic_DNA"/>
</dbReference>
<gene>
    <name evidence="1" type="ORF">FALBO_4209</name>
</gene>
<name>A0A8H4LIS1_9HYPO</name>
<organism evidence="1 2">
    <name type="scientific">Fusarium albosuccineum</name>
    <dbReference type="NCBI Taxonomy" id="1237068"/>
    <lineage>
        <taxon>Eukaryota</taxon>
        <taxon>Fungi</taxon>
        <taxon>Dikarya</taxon>
        <taxon>Ascomycota</taxon>
        <taxon>Pezizomycotina</taxon>
        <taxon>Sordariomycetes</taxon>
        <taxon>Hypocreomycetidae</taxon>
        <taxon>Hypocreales</taxon>
        <taxon>Nectriaceae</taxon>
        <taxon>Fusarium</taxon>
        <taxon>Fusarium decemcellulare species complex</taxon>
    </lineage>
</organism>
<sequence>MPVFHSRHGICNLNINEKREANGREEWMSKEENSWTYTLLASSINIGLKLLETPEGKNALIRLGQFVIREWHTTNTHRFGGNINRMDRYVDHFLSSLRRDFPLVNVVDLGGPDVLAAAQRIDPFPGLTWDGNLDAYWPKGSVGFYFNSRRVADMVAAASAMGSTGLTARSRSRADSNRMARRHKGFQFMFAVATAHELCHAFVAYLSQNEVELGGYTPPNVSYLNYQVQYSTARGPNGESGRWFESILFGGSIEFYRNERDDHGQVGIAHVLNQEATAFPIDPAFINGMVQSPPVFQFPFPTSGTPITQAQRVQRRLRSLGSTNSGGPLPQGLLYMRSRHVGPVLAYNVTEEQLRGIPVSPRPLRAQRVAA</sequence>
<comment type="caution">
    <text evidence="1">The sequence shown here is derived from an EMBL/GenBank/DDBJ whole genome shotgun (WGS) entry which is preliminary data.</text>
</comment>
<evidence type="ECO:0000313" key="2">
    <source>
        <dbReference type="Proteomes" id="UP000554235"/>
    </source>
</evidence>
<evidence type="ECO:0000313" key="1">
    <source>
        <dbReference type="EMBL" id="KAF4468893.1"/>
    </source>
</evidence>
<keyword evidence="2" id="KW-1185">Reference proteome</keyword>